<feature type="domain" description="RRM" evidence="4">
    <location>
        <begin position="49"/>
        <end position="127"/>
    </location>
</feature>
<evidence type="ECO:0000256" key="3">
    <source>
        <dbReference type="SAM" id="MobiDB-lite"/>
    </source>
</evidence>
<evidence type="ECO:0000256" key="1">
    <source>
        <dbReference type="ARBA" id="ARBA00022884"/>
    </source>
</evidence>
<sequence length="193" mass="22537">KTLNYKHENGKSQINLKNIIKEIEKINKKELRLNTPESASWHAAYKNSSYVFVSGIDYQFSEGDIICIFSQFGEIVDCNLVKDKEKGNSLGYAFVAFEDQRSTVLAVDNFNGTKINGRILRCDHVKKYRRPTRKFKNEENSSSAQEGQSDEEYESRRKLIWDPSKFTIKENRKKKDKIDKKTKNKQKIDKIDK</sequence>
<reference evidence="5 6" key="1">
    <citation type="journal article" date="2024" name="BMC Biol.">
        <title>Comparative genomics of Ascetosporea gives new insight into the evolutionary basis for animal parasitism in Rhizaria.</title>
        <authorList>
            <person name="Hiltunen Thoren M."/>
            <person name="Onut-Brannstrom I."/>
            <person name="Alfjorden A."/>
            <person name="Peckova H."/>
            <person name="Swords F."/>
            <person name="Hooper C."/>
            <person name="Holzer A.S."/>
            <person name="Bass D."/>
            <person name="Burki F."/>
        </authorList>
    </citation>
    <scope>NUCLEOTIDE SEQUENCE [LARGE SCALE GENOMIC DNA]</scope>
    <source>
        <strain evidence="5">20-A016</strain>
    </source>
</reference>
<feature type="compositionally biased region" description="Basic and acidic residues" evidence="3">
    <location>
        <begin position="176"/>
        <end position="193"/>
    </location>
</feature>
<evidence type="ECO:0000313" key="5">
    <source>
        <dbReference type="EMBL" id="MES1922422.1"/>
    </source>
</evidence>
<dbReference type="InterPro" id="IPR045844">
    <property type="entry name" value="RRM_Ist3-like"/>
</dbReference>
<dbReference type="Proteomes" id="UP001439008">
    <property type="component" value="Unassembled WGS sequence"/>
</dbReference>
<feature type="region of interest" description="Disordered" evidence="3">
    <location>
        <begin position="133"/>
        <end position="156"/>
    </location>
</feature>
<dbReference type="CDD" id="cd12411">
    <property type="entry name" value="RRM_ist3_like"/>
    <property type="match status" value="1"/>
</dbReference>
<dbReference type="InterPro" id="IPR012677">
    <property type="entry name" value="Nucleotide-bd_a/b_plait_sf"/>
</dbReference>
<dbReference type="InterPro" id="IPR035979">
    <property type="entry name" value="RBD_domain_sf"/>
</dbReference>
<dbReference type="SMART" id="SM00360">
    <property type="entry name" value="RRM"/>
    <property type="match status" value="1"/>
</dbReference>
<feature type="non-terminal residue" evidence="5">
    <location>
        <position position="193"/>
    </location>
</feature>
<keyword evidence="1 2" id="KW-0694">RNA-binding</keyword>
<dbReference type="SMART" id="SM00361">
    <property type="entry name" value="RRM_1"/>
    <property type="match status" value="1"/>
</dbReference>
<evidence type="ECO:0000256" key="2">
    <source>
        <dbReference type="PROSITE-ProRule" id="PRU00176"/>
    </source>
</evidence>
<keyword evidence="6" id="KW-1185">Reference proteome</keyword>
<dbReference type="Pfam" id="PF00076">
    <property type="entry name" value="RRM_1"/>
    <property type="match status" value="1"/>
</dbReference>
<evidence type="ECO:0000313" key="6">
    <source>
        <dbReference type="Proteomes" id="UP001439008"/>
    </source>
</evidence>
<protein>
    <recommendedName>
        <fullName evidence="4">RRM domain-containing protein</fullName>
    </recommendedName>
</protein>
<gene>
    <name evidence="5" type="ORF">MHBO_003933</name>
</gene>
<dbReference type="SUPFAM" id="SSF54928">
    <property type="entry name" value="RNA-binding domain, RBD"/>
    <property type="match status" value="1"/>
</dbReference>
<name>A0ABV2AS01_9EUKA</name>
<accession>A0ABV2AS01</accession>
<evidence type="ECO:0000259" key="4">
    <source>
        <dbReference type="PROSITE" id="PS50102"/>
    </source>
</evidence>
<organism evidence="5 6">
    <name type="scientific">Bonamia ostreae</name>
    <dbReference type="NCBI Taxonomy" id="126728"/>
    <lineage>
        <taxon>Eukaryota</taxon>
        <taxon>Sar</taxon>
        <taxon>Rhizaria</taxon>
        <taxon>Endomyxa</taxon>
        <taxon>Ascetosporea</taxon>
        <taxon>Haplosporida</taxon>
        <taxon>Bonamia</taxon>
    </lineage>
</organism>
<feature type="non-terminal residue" evidence="5">
    <location>
        <position position="1"/>
    </location>
</feature>
<proteinExistence type="predicted"/>
<dbReference type="EMBL" id="JBDODL010002766">
    <property type="protein sequence ID" value="MES1922422.1"/>
    <property type="molecule type" value="Genomic_DNA"/>
</dbReference>
<feature type="region of interest" description="Disordered" evidence="3">
    <location>
        <begin position="172"/>
        <end position="193"/>
    </location>
</feature>
<dbReference type="PANTHER" id="PTHR45880">
    <property type="entry name" value="RNA-BINDING MOTIF PROTEIN, X-LINKED 2"/>
    <property type="match status" value="1"/>
</dbReference>
<dbReference type="InterPro" id="IPR003954">
    <property type="entry name" value="RRM_euk-type"/>
</dbReference>
<dbReference type="Gene3D" id="3.30.70.330">
    <property type="match status" value="1"/>
</dbReference>
<dbReference type="PROSITE" id="PS50102">
    <property type="entry name" value="RRM"/>
    <property type="match status" value="1"/>
</dbReference>
<dbReference type="InterPro" id="IPR051847">
    <property type="entry name" value="RNA_proc/Spliceosome_comp"/>
</dbReference>
<dbReference type="InterPro" id="IPR000504">
    <property type="entry name" value="RRM_dom"/>
</dbReference>
<dbReference type="PANTHER" id="PTHR45880:SF1">
    <property type="entry name" value="RNA-BINDING MOTIF PROTEIN, X-LINKED 2"/>
    <property type="match status" value="1"/>
</dbReference>
<comment type="caution">
    <text evidence="5">The sequence shown here is derived from an EMBL/GenBank/DDBJ whole genome shotgun (WGS) entry which is preliminary data.</text>
</comment>